<dbReference type="EMBL" id="JAHFZB010000015">
    <property type="protein sequence ID" value="KAK6481011.1"/>
    <property type="molecule type" value="Genomic_DNA"/>
</dbReference>
<evidence type="ECO:0000256" key="1">
    <source>
        <dbReference type="ARBA" id="ARBA00004123"/>
    </source>
</evidence>
<dbReference type="InterPro" id="IPR007019">
    <property type="entry name" value="SURF6"/>
</dbReference>
<protein>
    <submittedName>
        <fullName evidence="7">Surfeit locus protein 6-like protein</fullName>
    </submittedName>
</protein>
<keyword evidence="4" id="KW-0175">Coiled coil</keyword>
<feature type="compositionally biased region" description="Basic residues" evidence="5">
    <location>
        <begin position="364"/>
        <end position="391"/>
    </location>
</feature>
<feature type="region of interest" description="Disordered" evidence="5">
    <location>
        <begin position="65"/>
        <end position="154"/>
    </location>
</feature>
<feature type="region of interest" description="Disordered" evidence="5">
    <location>
        <begin position="333"/>
        <end position="401"/>
    </location>
</feature>
<gene>
    <name evidence="7" type="ORF">HHUSO_G17142</name>
</gene>
<name>A0ABR0Z848_HUSHU</name>
<sequence>MGSGKSVTPSDNTIARIASISASGSLQTGIATLYEMTSLAAKDAYLQKLGSKVCAAQKLQLRKRPFVPYRGGEAGQPKTKKKSRQKPPGGKKYDRQGKLPPAAADATALKTGEKVPVKAAQNRDPKPVQSGDAKPLENGTPVKGVKTAPSSFFTVDILRQRLHEKIEETRGHGNAKGLSAEELERKRSRRKQERDRKKRKRKEIRRKQLAEKEAGEIKAEEEKEEKDPQNTVGTAKPESTLVFNKVDVGDEIASKTLQKKQKKKSVKGNLTPLIGKNYKQLLSRVEARKAKLEELRGKDEGKAKEMEEKIKWTNVLYKAEGLKIKDNEELLRASLKRKEKSQVAKKKRWGERSEHVLEKMQHRQDKRRRNIQKQKHSKSEKRKDKARKKGRVLPEDLKKAI</sequence>
<evidence type="ECO:0000259" key="6">
    <source>
        <dbReference type="Pfam" id="PF04935"/>
    </source>
</evidence>
<dbReference type="Proteomes" id="UP001369086">
    <property type="component" value="Unassembled WGS sequence"/>
</dbReference>
<dbReference type="Pfam" id="PF04935">
    <property type="entry name" value="SURF6"/>
    <property type="match status" value="1"/>
</dbReference>
<proteinExistence type="inferred from homology"/>
<evidence type="ECO:0000313" key="8">
    <source>
        <dbReference type="Proteomes" id="UP001369086"/>
    </source>
</evidence>
<feature type="compositionally biased region" description="Basic and acidic residues" evidence="5">
    <location>
        <begin position="111"/>
        <end position="126"/>
    </location>
</feature>
<feature type="compositionally biased region" description="Basic and acidic residues" evidence="5">
    <location>
        <begin position="392"/>
        <end position="401"/>
    </location>
</feature>
<feature type="compositionally biased region" description="Basic residues" evidence="5">
    <location>
        <begin position="186"/>
        <end position="205"/>
    </location>
</feature>
<dbReference type="PANTHER" id="PTHR14369">
    <property type="entry name" value="SURFEIT LOCUS PROTEIN 6"/>
    <property type="match status" value="1"/>
</dbReference>
<dbReference type="PANTHER" id="PTHR14369:SF0">
    <property type="entry name" value="SURFEIT LOCUS PROTEIN 6"/>
    <property type="match status" value="1"/>
</dbReference>
<feature type="region of interest" description="Disordered" evidence="5">
    <location>
        <begin position="166"/>
        <end position="240"/>
    </location>
</feature>
<dbReference type="InterPro" id="IPR029190">
    <property type="entry name" value="Rrp14/SURF6_C"/>
</dbReference>
<feature type="compositionally biased region" description="Basic and acidic residues" evidence="5">
    <location>
        <begin position="350"/>
        <end position="363"/>
    </location>
</feature>
<feature type="domain" description="Ribosomal RNA-processing protein 14/surfeit locus protein 6 C-terminal" evidence="6">
    <location>
        <begin position="181"/>
        <end position="383"/>
    </location>
</feature>
<comment type="caution">
    <text evidence="7">The sequence shown here is derived from an EMBL/GenBank/DDBJ whole genome shotgun (WGS) entry which is preliminary data.</text>
</comment>
<comment type="subcellular location">
    <subcellularLocation>
        <location evidence="1">Nucleus</location>
    </subcellularLocation>
</comment>
<evidence type="ECO:0000256" key="4">
    <source>
        <dbReference type="SAM" id="Coils"/>
    </source>
</evidence>
<keyword evidence="8" id="KW-1185">Reference proteome</keyword>
<feature type="compositionally biased region" description="Basic and acidic residues" evidence="5">
    <location>
        <begin position="206"/>
        <end position="228"/>
    </location>
</feature>
<feature type="compositionally biased region" description="Basic residues" evidence="5">
    <location>
        <begin position="334"/>
        <end position="349"/>
    </location>
</feature>
<evidence type="ECO:0000313" key="7">
    <source>
        <dbReference type="EMBL" id="KAK6481011.1"/>
    </source>
</evidence>
<comment type="similarity">
    <text evidence="2">Belongs to the SURF6 family.</text>
</comment>
<keyword evidence="3" id="KW-0539">Nucleus</keyword>
<accession>A0ABR0Z848</accession>
<feature type="coiled-coil region" evidence="4">
    <location>
        <begin position="275"/>
        <end position="309"/>
    </location>
</feature>
<reference evidence="7 8" key="1">
    <citation type="submission" date="2021-05" db="EMBL/GenBank/DDBJ databases">
        <authorList>
            <person name="Zahm M."/>
            <person name="Klopp C."/>
            <person name="Cabau C."/>
            <person name="Kuhl H."/>
            <person name="Suciu R."/>
            <person name="Ciorpac M."/>
            <person name="Holostenco D."/>
            <person name="Gessner J."/>
            <person name="Wuertz S."/>
            <person name="Hohne C."/>
            <person name="Stock M."/>
            <person name="Gislard M."/>
            <person name="Lluch J."/>
            <person name="Milhes M."/>
            <person name="Lampietro C."/>
            <person name="Lopez Roques C."/>
            <person name="Donnadieu C."/>
            <person name="Du K."/>
            <person name="Schartl M."/>
            <person name="Guiguen Y."/>
        </authorList>
    </citation>
    <scope>NUCLEOTIDE SEQUENCE [LARGE SCALE GENOMIC DNA]</scope>
    <source>
        <strain evidence="7">Hh-F2</strain>
        <tissue evidence="7">Blood</tissue>
    </source>
</reference>
<evidence type="ECO:0000256" key="2">
    <source>
        <dbReference type="ARBA" id="ARBA00005904"/>
    </source>
</evidence>
<organism evidence="7 8">
    <name type="scientific">Huso huso</name>
    <name type="common">Beluga</name>
    <name type="synonym">Acipenser huso</name>
    <dbReference type="NCBI Taxonomy" id="61971"/>
    <lineage>
        <taxon>Eukaryota</taxon>
        <taxon>Metazoa</taxon>
        <taxon>Chordata</taxon>
        <taxon>Craniata</taxon>
        <taxon>Vertebrata</taxon>
        <taxon>Euteleostomi</taxon>
        <taxon>Actinopterygii</taxon>
        <taxon>Chondrostei</taxon>
        <taxon>Acipenseriformes</taxon>
        <taxon>Acipenseridae</taxon>
        <taxon>Huso</taxon>
    </lineage>
</organism>
<evidence type="ECO:0000256" key="5">
    <source>
        <dbReference type="SAM" id="MobiDB-lite"/>
    </source>
</evidence>
<evidence type="ECO:0000256" key="3">
    <source>
        <dbReference type="ARBA" id="ARBA00023242"/>
    </source>
</evidence>